<feature type="region of interest" description="Disordered" evidence="1">
    <location>
        <begin position="1"/>
        <end position="23"/>
    </location>
</feature>
<gene>
    <name evidence="2" type="ORF">QJT92_02340</name>
</gene>
<sequence>MFAIEEVTQDKHNPSLGKANVKKNPPQHYHHYFGGVIIFLRLY</sequence>
<dbReference type="EMBL" id="JASAVS010000003">
    <property type="protein sequence ID" value="MDP8084774.1"/>
    <property type="molecule type" value="Genomic_DNA"/>
</dbReference>
<dbReference type="RefSeq" id="WP_256211104.1">
    <property type="nucleotide sequence ID" value="NZ_CP016180.1"/>
</dbReference>
<evidence type="ECO:0000256" key="1">
    <source>
        <dbReference type="SAM" id="MobiDB-lite"/>
    </source>
</evidence>
<keyword evidence="3" id="KW-1185">Reference proteome</keyword>
<proteinExistence type="predicted"/>
<protein>
    <submittedName>
        <fullName evidence="2">Uncharacterized protein</fullName>
    </submittedName>
</protein>
<dbReference type="GeneID" id="83545666"/>
<dbReference type="Proteomes" id="UP001224812">
    <property type="component" value="Unassembled WGS sequence"/>
</dbReference>
<comment type="caution">
    <text evidence="2">The sequence shown here is derived from an EMBL/GenBank/DDBJ whole genome shotgun (WGS) entry which is preliminary data.</text>
</comment>
<accession>A0ABT9JIY5</accession>
<organism evidence="2 3">
    <name type="scientific">Phocoenobacter skyensis</name>
    <dbReference type="NCBI Taxonomy" id="97481"/>
    <lineage>
        <taxon>Bacteria</taxon>
        <taxon>Pseudomonadati</taxon>
        <taxon>Pseudomonadota</taxon>
        <taxon>Gammaproteobacteria</taxon>
        <taxon>Pasteurellales</taxon>
        <taxon>Pasteurellaceae</taxon>
        <taxon>Phocoenobacter</taxon>
    </lineage>
</organism>
<evidence type="ECO:0000313" key="2">
    <source>
        <dbReference type="EMBL" id="MDP8084774.1"/>
    </source>
</evidence>
<name>A0ABT9JIY5_9PAST</name>
<reference evidence="2 3" key="1">
    <citation type="journal article" date="2023" name="Front. Microbiol.">
        <title>Phylogeography and host specificity of Pasteurellaceae pathogenic to sea-farmed fish in the north-east Atlantic.</title>
        <authorList>
            <person name="Gulla S."/>
            <person name="Colquhoun D.J."/>
            <person name="Olsen A.B."/>
            <person name="Spilsberg B."/>
            <person name="Lagesen K."/>
            <person name="Aakesson C.P."/>
            <person name="Strom S."/>
            <person name="Manji F."/>
            <person name="Birkbeck T.H."/>
            <person name="Nilsen H.K."/>
        </authorList>
    </citation>
    <scope>NUCLEOTIDE SEQUENCE [LARGE SCALE GENOMIC DNA]</scope>
    <source>
        <strain evidence="2 3">VIO11850</strain>
    </source>
</reference>
<evidence type="ECO:0000313" key="3">
    <source>
        <dbReference type="Proteomes" id="UP001224812"/>
    </source>
</evidence>